<sequence length="187" mass="20727">MASVQDFTFFNMSRIGNDTCSLNETDMQNVKHGNYMLTNHFANDCAMKKPIDFALTQPNVNYTGSHQVGMGGCNIDTNSALLVKKVNTSNKCKLNLQERPYLTVPYLGKGSADPTLETQILQGDSFTNRKSVNPSSEICYTQYSNYPLIPSIKDSVANPSNLIEDAADSNWIRGGLPSRELTRDNNM</sequence>
<proteinExistence type="predicted"/>
<reference evidence="1" key="1">
    <citation type="journal article" date="2020" name="Nature">
        <title>Giant virus diversity and host interactions through global metagenomics.</title>
        <authorList>
            <person name="Schulz F."/>
            <person name="Roux S."/>
            <person name="Paez-Espino D."/>
            <person name="Jungbluth S."/>
            <person name="Walsh D.A."/>
            <person name="Denef V.J."/>
            <person name="McMahon K.D."/>
            <person name="Konstantinidis K.T."/>
            <person name="Eloe-Fadrosh E.A."/>
            <person name="Kyrpides N.C."/>
            <person name="Woyke T."/>
        </authorList>
    </citation>
    <scope>NUCLEOTIDE SEQUENCE</scope>
    <source>
        <strain evidence="1">GVMAG-M-3300018428-16</strain>
    </source>
</reference>
<protein>
    <submittedName>
        <fullName evidence="1">Uncharacterized protein</fullName>
    </submittedName>
</protein>
<evidence type="ECO:0000313" key="1">
    <source>
        <dbReference type="EMBL" id="QHS94957.1"/>
    </source>
</evidence>
<dbReference type="AlphaFoldDB" id="A0A6C0BRE1"/>
<dbReference type="EMBL" id="MN739236">
    <property type="protein sequence ID" value="QHS94957.1"/>
    <property type="molecule type" value="Genomic_DNA"/>
</dbReference>
<accession>A0A6C0BRE1</accession>
<name>A0A6C0BRE1_9ZZZZ</name>
<organism evidence="1">
    <name type="scientific">viral metagenome</name>
    <dbReference type="NCBI Taxonomy" id="1070528"/>
    <lineage>
        <taxon>unclassified sequences</taxon>
        <taxon>metagenomes</taxon>
        <taxon>organismal metagenomes</taxon>
    </lineage>
</organism>